<proteinExistence type="predicted"/>
<feature type="region of interest" description="Disordered" evidence="1">
    <location>
        <begin position="1"/>
        <end position="59"/>
    </location>
</feature>
<evidence type="ECO:0000313" key="3">
    <source>
        <dbReference type="Proteomes" id="UP001185028"/>
    </source>
</evidence>
<evidence type="ECO:0000313" key="2">
    <source>
        <dbReference type="EMBL" id="MDR6242502.1"/>
    </source>
</evidence>
<organism evidence="2 3">
    <name type="scientific">Paenibacillus hunanensis</name>
    <dbReference type="NCBI Taxonomy" id="539262"/>
    <lineage>
        <taxon>Bacteria</taxon>
        <taxon>Bacillati</taxon>
        <taxon>Bacillota</taxon>
        <taxon>Bacilli</taxon>
        <taxon>Bacillales</taxon>
        <taxon>Paenibacillaceae</taxon>
        <taxon>Paenibacillus</taxon>
    </lineage>
</organism>
<dbReference type="EMBL" id="JAVDQH010000001">
    <property type="protein sequence ID" value="MDR6242502.1"/>
    <property type="molecule type" value="Genomic_DNA"/>
</dbReference>
<accession>A0ABU1IVV2</accession>
<feature type="compositionally biased region" description="Basic and acidic residues" evidence="1">
    <location>
        <begin position="1"/>
        <end position="39"/>
    </location>
</feature>
<keyword evidence="3" id="KW-1185">Reference proteome</keyword>
<dbReference type="Proteomes" id="UP001185028">
    <property type="component" value="Unassembled WGS sequence"/>
</dbReference>
<protein>
    <recommendedName>
        <fullName evidence="4">3-methyladenine DNA glycosylase</fullName>
    </recommendedName>
</protein>
<reference evidence="2 3" key="1">
    <citation type="submission" date="2023-07" db="EMBL/GenBank/DDBJ databases">
        <title>Genomic Encyclopedia of Type Strains, Phase IV (KMG-IV): sequencing the most valuable type-strain genomes for metagenomic binning, comparative biology and taxonomic classification.</title>
        <authorList>
            <person name="Goeker M."/>
        </authorList>
    </citation>
    <scope>NUCLEOTIDE SEQUENCE [LARGE SCALE GENOMIC DNA]</scope>
    <source>
        <strain evidence="2 3">DSM 22170</strain>
    </source>
</reference>
<comment type="caution">
    <text evidence="2">The sequence shown here is derived from an EMBL/GenBank/DDBJ whole genome shotgun (WGS) entry which is preliminary data.</text>
</comment>
<evidence type="ECO:0000256" key="1">
    <source>
        <dbReference type="SAM" id="MobiDB-lite"/>
    </source>
</evidence>
<feature type="compositionally biased region" description="Polar residues" evidence="1">
    <location>
        <begin position="41"/>
        <end position="59"/>
    </location>
</feature>
<sequence>MTNKDEQHVNKDNQPHNHRTEDDPKHSETRKDVKPKDTNEDSQGSDNKITSYSNGGYGV</sequence>
<name>A0ABU1IVV2_9BACL</name>
<evidence type="ECO:0008006" key="4">
    <source>
        <dbReference type="Google" id="ProtNLM"/>
    </source>
</evidence>
<dbReference type="RefSeq" id="WP_188774953.1">
    <property type="nucleotide sequence ID" value="NZ_BMMB01000003.1"/>
</dbReference>
<gene>
    <name evidence="2" type="ORF">JOC58_000386</name>
</gene>